<accession>A0A5B0QS42</accession>
<protein>
    <submittedName>
        <fullName evidence="3">Uncharacterized protein</fullName>
    </submittedName>
</protein>
<feature type="compositionally biased region" description="Basic residues" evidence="2">
    <location>
        <begin position="951"/>
        <end position="963"/>
    </location>
</feature>
<feature type="coiled-coil region" evidence="1">
    <location>
        <begin position="43"/>
        <end position="70"/>
    </location>
</feature>
<dbReference type="PANTHER" id="PTHR33266:SF1">
    <property type="entry name" value="F-BOX DOMAIN-CONTAINING PROTEIN"/>
    <property type="match status" value="1"/>
</dbReference>
<evidence type="ECO:0000313" key="4">
    <source>
        <dbReference type="Proteomes" id="UP000325313"/>
    </source>
</evidence>
<feature type="compositionally biased region" description="Polar residues" evidence="2">
    <location>
        <begin position="936"/>
        <end position="950"/>
    </location>
</feature>
<dbReference type="PANTHER" id="PTHR33266">
    <property type="entry name" value="CHROMOSOME 15, WHOLE GENOME SHOTGUN SEQUENCE"/>
    <property type="match status" value="1"/>
</dbReference>
<proteinExistence type="predicted"/>
<gene>
    <name evidence="3" type="ORF">PGTUg99_033619</name>
</gene>
<dbReference type="Gene3D" id="3.40.50.300">
    <property type="entry name" value="P-loop containing nucleotide triphosphate hydrolases"/>
    <property type="match status" value="1"/>
</dbReference>
<evidence type="ECO:0000313" key="3">
    <source>
        <dbReference type="EMBL" id="KAA1116046.1"/>
    </source>
</evidence>
<name>A0A5B0QS42_PUCGR</name>
<organism evidence="3 4">
    <name type="scientific">Puccinia graminis f. sp. tritici</name>
    <dbReference type="NCBI Taxonomy" id="56615"/>
    <lineage>
        <taxon>Eukaryota</taxon>
        <taxon>Fungi</taxon>
        <taxon>Dikarya</taxon>
        <taxon>Basidiomycota</taxon>
        <taxon>Pucciniomycotina</taxon>
        <taxon>Pucciniomycetes</taxon>
        <taxon>Pucciniales</taxon>
        <taxon>Pucciniaceae</taxon>
        <taxon>Puccinia</taxon>
    </lineage>
</organism>
<evidence type="ECO:0000256" key="1">
    <source>
        <dbReference type="SAM" id="Coils"/>
    </source>
</evidence>
<dbReference type="EMBL" id="VDEP01000271">
    <property type="protein sequence ID" value="KAA1116046.1"/>
    <property type="molecule type" value="Genomic_DNA"/>
</dbReference>
<dbReference type="Proteomes" id="UP000325313">
    <property type="component" value="Unassembled WGS sequence"/>
</dbReference>
<reference evidence="3 4" key="1">
    <citation type="submission" date="2019-05" db="EMBL/GenBank/DDBJ databases">
        <title>Emergence of the Ug99 lineage of the wheat stem rust pathogen through somatic hybridization.</title>
        <authorList>
            <person name="Li F."/>
            <person name="Upadhyaya N.M."/>
            <person name="Sperschneider J."/>
            <person name="Matny O."/>
            <person name="Nguyen-Phuc H."/>
            <person name="Mago R."/>
            <person name="Raley C."/>
            <person name="Miller M.E."/>
            <person name="Silverstein K.A.T."/>
            <person name="Henningsen E."/>
            <person name="Hirsch C.D."/>
            <person name="Visser B."/>
            <person name="Pretorius Z.A."/>
            <person name="Steffenson B.J."/>
            <person name="Schwessinger B."/>
            <person name="Dodds P.N."/>
            <person name="Figueroa M."/>
        </authorList>
    </citation>
    <scope>NUCLEOTIDE SEQUENCE [LARGE SCALE GENOMIC DNA]</scope>
    <source>
        <strain evidence="3 4">Ug99</strain>
    </source>
</reference>
<keyword evidence="1" id="KW-0175">Coiled coil</keyword>
<dbReference type="InterPro" id="IPR027417">
    <property type="entry name" value="P-loop_NTPase"/>
</dbReference>
<dbReference type="AlphaFoldDB" id="A0A5B0QS42"/>
<sequence>MVDNNQKDAADQAEQQTHRTFEELHANVQDAQEFLRQVDAQVLKHYIDDLEELKSTLSRADDERAKTSAHLFKSSWARLLNREIEFHRLVTIWDIEADVGLQEKVSKLALLLLHPTFAHHAKLTHQKRIEAINSPSHQAKALLENSSAIHLAEHNQKQPVDEAERLTHNKFRALHVDVENAEEFLMKAERQVVEKYVDKLERLKSALTTNTAHGTIEVDDLRFQLGWTRVLNRKYAFQALIDFWFVDDKANLQEEISELALLLRHPEFTRHAKTTHDTRVTAINSSSSREARLVLAESMTFQTVQREIVLQGYEHTYKNSDDIVIPTLNTLGKYASKWSSPEYLAPCTELIGPSMNGKTRLLMELSNHVCVAYICVRPNGSSGHPPRSQYASEILLDTNSSALRLQTQYEDLLLAIFNVVADFFHAHQRLSMQEKMTKWISHSFPRKNQIGDPPFWTDVKNKMKEISNSPDSDPDRSKQFAQASARLQQNTDFIKAENLRVLLAIDEARELLKSATSSDFSFFRIFRHALKKIPYKSNIFVVFADTTSRVSNFNPPAHKDPIHRIGMENGKVEKLYPPIYEIPTFDLHVAEPPTTWCQLQSAFRLFCYGSPFWSLYAADAQREGVAHRQIVLDLIPFALQKLLCTSTASIPASSLTDPQAIALLGSTIQPQLYGASQLNSKLVSSHAAQCMYIDPLRQMLISEYPSQFTFSSAANEYLAYDDERLIRCIKVLASTRRQGHLGSGDAGELVSRIILLRAMQVTMQKTQPTPAPDANPEMITMPFGHSVGLQDFLKTLTDSQEVEKLNLGTISEQCKKKLLNEGRIFWNHFISVNHTPTSADLLRKLYRGLAINCKPNQPGFDQMFTIYLQSQPTATLDEQRITFCGIQVKNRKQNDKLEDDSYKWTPTFAGIKLKEEHPYLVLYLSLRDARPKPASSIKSQPTASQPSRTQPPRKKSTGKKPARTKQTTSQPNLQPKIIPIPQGTLSKEESERRASLAFYGLDAFPFLTQALIDALEELLDAYPNIQFLHQESSEHAKRFLKQVSPEVSSLEPHTPHVTK</sequence>
<feature type="compositionally biased region" description="Polar residues" evidence="2">
    <location>
        <begin position="964"/>
        <end position="973"/>
    </location>
</feature>
<comment type="caution">
    <text evidence="3">The sequence shown here is derived from an EMBL/GenBank/DDBJ whole genome shotgun (WGS) entry which is preliminary data.</text>
</comment>
<feature type="region of interest" description="Disordered" evidence="2">
    <location>
        <begin position="932"/>
        <end position="986"/>
    </location>
</feature>
<evidence type="ECO:0000256" key="2">
    <source>
        <dbReference type="SAM" id="MobiDB-lite"/>
    </source>
</evidence>